<protein>
    <recommendedName>
        <fullName evidence="1">Amidase domain-containing protein</fullName>
    </recommendedName>
</protein>
<dbReference type="EMBL" id="CAACVG010000126">
    <property type="protein sequence ID" value="VEN33591.1"/>
    <property type="molecule type" value="Genomic_DNA"/>
</dbReference>
<dbReference type="OrthoDB" id="421993at2759"/>
<accession>A0A653BDM3</accession>
<dbReference type="Pfam" id="PF01425">
    <property type="entry name" value="Amidase"/>
    <property type="match status" value="1"/>
</dbReference>
<dbReference type="InterPro" id="IPR036928">
    <property type="entry name" value="AS_sf"/>
</dbReference>
<sequence>MDKVLNTNIKIVNKLFLDGALTPTDLIGASLKKIGETKQFNAFITVTKKEAEKQAEMSFERFKAKQPKSDLDGVPIAVKDNFCTKFIKTTCASKMLENFTPPYNATVCQRLTDSGAVLLGKTNLDQFAMGSGTVDSIYGPTKNVWNYKEQSEDFFIAGGSSGGSAVAVASGVCFGAIGSDSGGSTRNPASYCGVVGLKPTYGLVSRQGLIPLVNSMDVPGILARNVDDVVSILNAVAGHDQQDSTSLTKPFKKIRLPPSNKMSIKGLKIGISVSVEWGG</sequence>
<reference evidence="2 3" key="1">
    <citation type="submission" date="2019-01" db="EMBL/GenBank/DDBJ databases">
        <authorList>
            <person name="Sayadi A."/>
        </authorList>
    </citation>
    <scope>NUCLEOTIDE SEQUENCE [LARGE SCALE GENOMIC DNA]</scope>
</reference>
<gene>
    <name evidence="2" type="ORF">CALMAC_LOCUS91</name>
</gene>
<dbReference type="PANTHER" id="PTHR11895">
    <property type="entry name" value="TRANSAMIDASE"/>
    <property type="match status" value="1"/>
</dbReference>
<dbReference type="SUPFAM" id="SSF75304">
    <property type="entry name" value="Amidase signature (AS) enzymes"/>
    <property type="match status" value="1"/>
</dbReference>
<keyword evidence="3" id="KW-1185">Reference proteome</keyword>
<organism evidence="2 3">
    <name type="scientific">Callosobruchus maculatus</name>
    <name type="common">Southern cowpea weevil</name>
    <name type="synonym">Pulse bruchid</name>
    <dbReference type="NCBI Taxonomy" id="64391"/>
    <lineage>
        <taxon>Eukaryota</taxon>
        <taxon>Metazoa</taxon>
        <taxon>Ecdysozoa</taxon>
        <taxon>Arthropoda</taxon>
        <taxon>Hexapoda</taxon>
        <taxon>Insecta</taxon>
        <taxon>Pterygota</taxon>
        <taxon>Neoptera</taxon>
        <taxon>Endopterygota</taxon>
        <taxon>Coleoptera</taxon>
        <taxon>Polyphaga</taxon>
        <taxon>Cucujiformia</taxon>
        <taxon>Chrysomeloidea</taxon>
        <taxon>Chrysomelidae</taxon>
        <taxon>Bruchinae</taxon>
        <taxon>Bruchini</taxon>
        <taxon>Callosobruchus</taxon>
    </lineage>
</organism>
<dbReference type="InterPro" id="IPR023631">
    <property type="entry name" value="Amidase_dom"/>
</dbReference>
<dbReference type="AlphaFoldDB" id="A0A653BDM3"/>
<dbReference type="GO" id="GO:0070681">
    <property type="term" value="P:glutaminyl-tRNAGln biosynthesis via transamidation"/>
    <property type="evidence" value="ECO:0007669"/>
    <property type="project" value="TreeGrafter"/>
</dbReference>
<dbReference type="Proteomes" id="UP000410492">
    <property type="component" value="Unassembled WGS sequence"/>
</dbReference>
<dbReference type="GO" id="GO:0050567">
    <property type="term" value="F:glutaminyl-tRNA synthase (glutamine-hydrolyzing) activity"/>
    <property type="evidence" value="ECO:0007669"/>
    <property type="project" value="TreeGrafter"/>
</dbReference>
<name>A0A653BDM3_CALMS</name>
<dbReference type="PANTHER" id="PTHR11895:SF7">
    <property type="entry name" value="GLUTAMYL-TRNA(GLN) AMIDOTRANSFERASE SUBUNIT A, MITOCHONDRIAL"/>
    <property type="match status" value="1"/>
</dbReference>
<feature type="domain" description="Amidase" evidence="1">
    <location>
        <begin position="26"/>
        <end position="276"/>
    </location>
</feature>
<dbReference type="GO" id="GO:0032543">
    <property type="term" value="P:mitochondrial translation"/>
    <property type="evidence" value="ECO:0007669"/>
    <property type="project" value="TreeGrafter"/>
</dbReference>
<dbReference type="Gene3D" id="3.90.1300.10">
    <property type="entry name" value="Amidase signature (AS) domain"/>
    <property type="match status" value="1"/>
</dbReference>
<dbReference type="InterPro" id="IPR000120">
    <property type="entry name" value="Amidase"/>
</dbReference>
<dbReference type="GO" id="GO:0005739">
    <property type="term" value="C:mitochondrion"/>
    <property type="evidence" value="ECO:0007669"/>
    <property type="project" value="TreeGrafter"/>
</dbReference>
<evidence type="ECO:0000313" key="2">
    <source>
        <dbReference type="EMBL" id="VEN33591.1"/>
    </source>
</evidence>
<dbReference type="GO" id="GO:0030956">
    <property type="term" value="C:glutamyl-tRNA(Gln) amidotransferase complex"/>
    <property type="evidence" value="ECO:0007669"/>
    <property type="project" value="TreeGrafter"/>
</dbReference>
<evidence type="ECO:0000259" key="1">
    <source>
        <dbReference type="Pfam" id="PF01425"/>
    </source>
</evidence>
<evidence type="ECO:0000313" key="3">
    <source>
        <dbReference type="Proteomes" id="UP000410492"/>
    </source>
</evidence>
<proteinExistence type="predicted"/>